<keyword evidence="3" id="KW-1185">Reference proteome</keyword>
<dbReference type="RefSeq" id="WP_179748178.1">
    <property type="nucleotide sequence ID" value="NZ_JACCBU010000001.1"/>
</dbReference>
<feature type="transmembrane region" description="Helical" evidence="1">
    <location>
        <begin position="181"/>
        <end position="200"/>
    </location>
</feature>
<evidence type="ECO:0008006" key="4">
    <source>
        <dbReference type="Google" id="ProtNLM"/>
    </source>
</evidence>
<comment type="caution">
    <text evidence="2">The sequence shown here is derived from an EMBL/GenBank/DDBJ whole genome shotgun (WGS) entry which is preliminary data.</text>
</comment>
<sequence>MMITTRPELAAAPAAGACHCCLPLPVAPAPRSGCATDSRPSWDPGRTGRLEEGVDHDRAHLDDHRSLRRVAAMTAGGPATAIPQSKVDRRRLWFGLDAAVTGLNGLGYLVFADRIAPVLGVAPALLVGVGLFLVLVTVPLIMAARAPEPRPADWLPVIINLAWVVASIVFALAAAEPSLLGRGWVLVQAAVVGVFATLQFRSLRR</sequence>
<organism evidence="2 3">
    <name type="scientific">Microlunatus parietis</name>
    <dbReference type="NCBI Taxonomy" id="682979"/>
    <lineage>
        <taxon>Bacteria</taxon>
        <taxon>Bacillati</taxon>
        <taxon>Actinomycetota</taxon>
        <taxon>Actinomycetes</taxon>
        <taxon>Propionibacteriales</taxon>
        <taxon>Propionibacteriaceae</taxon>
        <taxon>Microlunatus</taxon>
    </lineage>
</organism>
<keyword evidence="1" id="KW-1133">Transmembrane helix</keyword>
<evidence type="ECO:0000313" key="3">
    <source>
        <dbReference type="Proteomes" id="UP000569914"/>
    </source>
</evidence>
<dbReference type="EMBL" id="JACCBU010000001">
    <property type="protein sequence ID" value="NYE69416.1"/>
    <property type="molecule type" value="Genomic_DNA"/>
</dbReference>
<dbReference type="AlphaFoldDB" id="A0A7Y9I392"/>
<keyword evidence="1" id="KW-0472">Membrane</keyword>
<evidence type="ECO:0000256" key="1">
    <source>
        <dbReference type="SAM" id="Phobius"/>
    </source>
</evidence>
<accession>A0A7Y9I392</accession>
<name>A0A7Y9I392_9ACTN</name>
<protein>
    <recommendedName>
        <fullName evidence="4">Integral membrane protein</fullName>
    </recommendedName>
</protein>
<feature type="transmembrane region" description="Helical" evidence="1">
    <location>
        <begin position="92"/>
        <end position="112"/>
    </location>
</feature>
<gene>
    <name evidence="2" type="ORF">BKA15_000745</name>
</gene>
<feature type="transmembrane region" description="Helical" evidence="1">
    <location>
        <begin position="118"/>
        <end position="142"/>
    </location>
</feature>
<dbReference type="Proteomes" id="UP000569914">
    <property type="component" value="Unassembled WGS sequence"/>
</dbReference>
<evidence type="ECO:0000313" key="2">
    <source>
        <dbReference type="EMBL" id="NYE69416.1"/>
    </source>
</evidence>
<proteinExistence type="predicted"/>
<keyword evidence="1" id="KW-0812">Transmembrane</keyword>
<reference evidence="2 3" key="1">
    <citation type="submission" date="2020-07" db="EMBL/GenBank/DDBJ databases">
        <title>Sequencing the genomes of 1000 actinobacteria strains.</title>
        <authorList>
            <person name="Klenk H.-P."/>
        </authorList>
    </citation>
    <scope>NUCLEOTIDE SEQUENCE [LARGE SCALE GENOMIC DNA]</scope>
    <source>
        <strain evidence="2 3">DSM 22083</strain>
    </source>
</reference>
<feature type="transmembrane region" description="Helical" evidence="1">
    <location>
        <begin position="154"/>
        <end position="175"/>
    </location>
</feature>